<reference evidence="2 3" key="1">
    <citation type="submission" date="2020-08" db="EMBL/GenBank/DDBJ databases">
        <title>Genomic Encyclopedia of Type Strains, Phase III (KMG-III): the genomes of soil and plant-associated and newly described type strains.</title>
        <authorList>
            <person name="Whitman W."/>
        </authorList>
    </citation>
    <scope>NUCLEOTIDE SEQUENCE [LARGE SCALE GENOMIC DNA]</scope>
    <source>
        <strain evidence="2 3">CECT 8960</strain>
    </source>
</reference>
<dbReference type="InterPro" id="IPR045629">
    <property type="entry name" value="DUF6232"/>
</dbReference>
<keyword evidence="3" id="KW-1185">Reference proteome</keyword>
<keyword evidence="1" id="KW-0812">Transmembrane</keyword>
<evidence type="ECO:0000313" key="3">
    <source>
        <dbReference type="Proteomes" id="UP000520767"/>
    </source>
</evidence>
<sequence>MEVRLDNGTLWIGTDAYPLHTITRVTTTEADPERRAAVRNYAIAATSWLFPATLASAVTLKAISALITITALAWFTLRTTTLIKYLSTTQHVLIIETATTRHRALASTDRRPIEDLAFRIMDALNQPPDRINQP</sequence>
<feature type="transmembrane region" description="Helical" evidence="1">
    <location>
        <begin position="48"/>
        <end position="77"/>
    </location>
</feature>
<accession>A0A7W7VI49</accession>
<evidence type="ECO:0000256" key="1">
    <source>
        <dbReference type="SAM" id="Phobius"/>
    </source>
</evidence>
<proteinExistence type="predicted"/>
<protein>
    <submittedName>
        <fullName evidence="2">Uncharacterized protein</fullName>
    </submittedName>
</protein>
<dbReference type="RefSeq" id="WP_184814760.1">
    <property type="nucleotide sequence ID" value="NZ_JACHJQ010000008.1"/>
</dbReference>
<keyword evidence="1" id="KW-0472">Membrane</keyword>
<organism evidence="2 3">
    <name type="scientific">Actinophytocola algeriensis</name>
    <dbReference type="NCBI Taxonomy" id="1768010"/>
    <lineage>
        <taxon>Bacteria</taxon>
        <taxon>Bacillati</taxon>
        <taxon>Actinomycetota</taxon>
        <taxon>Actinomycetes</taxon>
        <taxon>Pseudonocardiales</taxon>
        <taxon>Pseudonocardiaceae</taxon>
    </lineage>
</organism>
<dbReference type="Proteomes" id="UP000520767">
    <property type="component" value="Unassembled WGS sequence"/>
</dbReference>
<dbReference type="Pfam" id="PF19744">
    <property type="entry name" value="DUF6232"/>
    <property type="match status" value="1"/>
</dbReference>
<dbReference type="EMBL" id="JACHJQ010000008">
    <property type="protein sequence ID" value="MBB4910710.1"/>
    <property type="molecule type" value="Genomic_DNA"/>
</dbReference>
<gene>
    <name evidence="2" type="ORF">FHR82_006969</name>
</gene>
<evidence type="ECO:0000313" key="2">
    <source>
        <dbReference type="EMBL" id="MBB4910710.1"/>
    </source>
</evidence>
<name>A0A7W7VI49_9PSEU</name>
<dbReference type="AlphaFoldDB" id="A0A7W7VI49"/>
<comment type="caution">
    <text evidence="2">The sequence shown here is derived from an EMBL/GenBank/DDBJ whole genome shotgun (WGS) entry which is preliminary data.</text>
</comment>
<keyword evidence="1" id="KW-1133">Transmembrane helix</keyword>